<name>A0AA37FGW5_9ACTN</name>
<feature type="region of interest" description="Disordered" evidence="1">
    <location>
        <begin position="51"/>
        <end position="72"/>
    </location>
</feature>
<gene>
    <name evidence="2" type="ORF">ScoT_59770</name>
</gene>
<sequence length="106" mass="11364">MEDGTANAYAAIPHWGLDAASPKLHRTFRSPDLRPRTVGNTRRLNKSLSIVGHAGPASAPGGRDIQRSFDRTPEIGPHLASTCGGLRRGGFDTTRAQAISSQMNEK</sequence>
<evidence type="ECO:0000313" key="3">
    <source>
        <dbReference type="Proteomes" id="UP001051844"/>
    </source>
</evidence>
<accession>A0AA37FGW5</accession>
<reference evidence="2" key="1">
    <citation type="submission" date="2022-09" db="EMBL/GenBank/DDBJ databases">
        <title>Whole genome shotgun sequence of Streptomyces albidoflavus NBRC 12854.</title>
        <authorList>
            <person name="Komaki H."/>
            <person name="Tamura T."/>
        </authorList>
    </citation>
    <scope>NUCLEOTIDE SEQUENCE</scope>
    <source>
        <strain evidence="2">NBRC 12854</strain>
    </source>
</reference>
<proteinExistence type="predicted"/>
<protein>
    <submittedName>
        <fullName evidence="2">Uncharacterized protein</fullName>
    </submittedName>
</protein>
<dbReference type="Proteomes" id="UP001051844">
    <property type="component" value="Unassembled WGS sequence"/>
</dbReference>
<organism evidence="2 3">
    <name type="scientific">Streptomyces albidoflavus</name>
    <dbReference type="NCBI Taxonomy" id="1886"/>
    <lineage>
        <taxon>Bacteria</taxon>
        <taxon>Bacillati</taxon>
        <taxon>Actinomycetota</taxon>
        <taxon>Actinomycetes</taxon>
        <taxon>Kitasatosporales</taxon>
        <taxon>Streptomycetaceae</taxon>
        <taxon>Streptomyces</taxon>
        <taxon>Streptomyces albidoflavus group</taxon>
    </lineage>
</organism>
<evidence type="ECO:0000313" key="2">
    <source>
        <dbReference type="EMBL" id="GHI49803.1"/>
    </source>
</evidence>
<comment type="caution">
    <text evidence="2">The sequence shown here is derived from an EMBL/GenBank/DDBJ whole genome shotgun (WGS) entry which is preliminary data.</text>
</comment>
<dbReference type="EMBL" id="BNDZ01000005">
    <property type="protein sequence ID" value="GHI49803.1"/>
    <property type="molecule type" value="Genomic_DNA"/>
</dbReference>
<dbReference type="AlphaFoldDB" id="A0AA37FGW5"/>
<evidence type="ECO:0000256" key="1">
    <source>
        <dbReference type="SAM" id="MobiDB-lite"/>
    </source>
</evidence>